<sequence>MTKINSSLPSEIDDFFDNILENEKDLTSLFTEIIINKARELLVSDLNNVDNNSKSIDWNTGSVLTIISGSIEDNDFQKIGLQIGLDFFKN</sequence>
<organism evidence="1 2">
    <name type="scientific">Funneliformis mosseae</name>
    <name type="common">Endomycorrhizal fungus</name>
    <name type="synonym">Glomus mosseae</name>
    <dbReference type="NCBI Taxonomy" id="27381"/>
    <lineage>
        <taxon>Eukaryota</taxon>
        <taxon>Fungi</taxon>
        <taxon>Fungi incertae sedis</taxon>
        <taxon>Mucoromycota</taxon>
        <taxon>Glomeromycotina</taxon>
        <taxon>Glomeromycetes</taxon>
        <taxon>Glomerales</taxon>
        <taxon>Glomeraceae</taxon>
        <taxon>Funneliformis</taxon>
    </lineage>
</organism>
<comment type="caution">
    <text evidence="1">The sequence shown here is derived from an EMBL/GenBank/DDBJ whole genome shotgun (WGS) entry which is preliminary data.</text>
</comment>
<keyword evidence="2" id="KW-1185">Reference proteome</keyword>
<evidence type="ECO:0000313" key="1">
    <source>
        <dbReference type="EMBL" id="CAG8617515.1"/>
    </source>
</evidence>
<evidence type="ECO:0000313" key="2">
    <source>
        <dbReference type="Proteomes" id="UP000789375"/>
    </source>
</evidence>
<gene>
    <name evidence="1" type="ORF">FMOSSE_LOCUS9798</name>
</gene>
<name>A0A9N9CXE7_FUNMO</name>
<protein>
    <submittedName>
        <fullName evidence="1">7258_t:CDS:1</fullName>
    </submittedName>
</protein>
<dbReference type="Proteomes" id="UP000789375">
    <property type="component" value="Unassembled WGS sequence"/>
</dbReference>
<dbReference type="AlphaFoldDB" id="A0A9N9CXE7"/>
<dbReference type="EMBL" id="CAJVPP010002990">
    <property type="protein sequence ID" value="CAG8617515.1"/>
    <property type="molecule type" value="Genomic_DNA"/>
</dbReference>
<proteinExistence type="predicted"/>
<reference evidence="1" key="1">
    <citation type="submission" date="2021-06" db="EMBL/GenBank/DDBJ databases">
        <authorList>
            <person name="Kallberg Y."/>
            <person name="Tangrot J."/>
            <person name="Rosling A."/>
        </authorList>
    </citation>
    <scope>NUCLEOTIDE SEQUENCE</scope>
    <source>
        <strain evidence="1">87-6 pot B 2015</strain>
    </source>
</reference>
<accession>A0A9N9CXE7</accession>